<name>A0AAU7YZ13_9BACT</name>
<dbReference type="KEGG" id="tgi:RBB81_20355"/>
<evidence type="ECO:0000313" key="1">
    <source>
        <dbReference type="EMBL" id="XCB21914.1"/>
    </source>
</evidence>
<reference evidence="1" key="1">
    <citation type="submission" date="2023-08" db="EMBL/GenBank/DDBJ databases">
        <authorList>
            <person name="Messyasz A."/>
            <person name="Mannisto M.K."/>
            <person name="Kerkhof L.J."/>
            <person name="Haggblom M."/>
        </authorList>
    </citation>
    <scope>NUCLEOTIDE SEQUENCE</scope>
    <source>
        <strain evidence="1">M8UP39</strain>
    </source>
</reference>
<proteinExistence type="predicted"/>
<dbReference type="AlphaFoldDB" id="A0AAU7YZ13"/>
<organism evidence="1">
    <name type="scientific">Tunturiibacter gelidiferens</name>
    <dbReference type="NCBI Taxonomy" id="3069689"/>
    <lineage>
        <taxon>Bacteria</taxon>
        <taxon>Pseudomonadati</taxon>
        <taxon>Acidobacteriota</taxon>
        <taxon>Terriglobia</taxon>
        <taxon>Terriglobales</taxon>
        <taxon>Acidobacteriaceae</taxon>
        <taxon>Tunturiibacter</taxon>
    </lineage>
</organism>
<reference evidence="1" key="2">
    <citation type="journal article" date="2024" name="Environ. Microbiol.">
        <title>Genome analysis and description of Tunturibacter gen. nov. expands the diversity of Terriglobia in tundra soils.</title>
        <authorList>
            <person name="Messyasz A."/>
            <person name="Mannisto M.K."/>
            <person name="Kerkhof L.J."/>
            <person name="Haggblom M.M."/>
        </authorList>
    </citation>
    <scope>NUCLEOTIDE SEQUENCE</scope>
    <source>
        <strain evidence="1">M8UP39</strain>
    </source>
</reference>
<dbReference type="EMBL" id="CP132938">
    <property type="protein sequence ID" value="XCB21914.1"/>
    <property type="molecule type" value="Genomic_DNA"/>
</dbReference>
<gene>
    <name evidence="1" type="ORF">RBB81_20355</name>
</gene>
<dbReference type="RefSeq" id="WP_353071921.1">
    <property type="nucleotide sequence ID" value="NZ_CP132938.1"/>
</dbReference>
<sequence>MSTERAGKVANKYKRAFSWRLQQGAALNPAAHGSARLANGDYPDILEDYLITSRKRQHNPTAMAQLQMHILHDAAVQEKSIKHYKAQTPVTEREREFIDSQIFMHRMTANTLRIIGDGIAWRAFGYDRSVPRVLSQNPVNQVILSEGLIAEMDYWSSEFFTRGSFPILNCITNCLALGDVTVVREDGSVEVVEVKAGKTKDSRKIKQKQRLGAAIEVLNGYGKLDEKFVSVKTLPLTPQNYLSKLEELLQQAEQQGTSGALISPYCYVECFDISKIEDMTAALSHLKATRIEKTSNWKEELTSEIDSMQVATFSPNVAPFSIFPFSERTCVELAIGLKSYTCYVNLELVFVGFQKEGWLIEKQMNDALQDSDNYAALMVKKNGFYCHFPPSDIAKLHMELLTPESLIAQCEYLRGLGREHEGEYGYLLLEGEASQWR</sequence>
<protein>
    <submittedName>
        <fullName evidence="1">Uncharacterized protein</fullName>
    </submittedName>
</protein>
<accession>A0AAU7YZ13</accession>